<proteinExistence type="predicted"/>
<dbReference type="AlphaFoldDB" id="A0A5C2RP31"/>
<protein>
    <submittedName>
        <fullName evidence="1">Uncharacterized protein</fullName>
    </submittedName>
</protein>
<dbReference type="Proteomes" id="UP000313359">
    <property type="component" value="Unassembled WGS sequence"/>
</dbReference>
<keyword evidence="2" id="KW-1185">Reference proteome</keyword>
<dbReference type="EMBL" id="ML122330">
    <property type="protein sequence ID" value="RPD53084.1"/>
    <property type="molecule type" value="Genomic_DNA"/>
</dbReference>
<gene>
    <name evidence="1" type="ORF">L227DRAFT_581663</name>
</gene>
<reference evidence="1" key="1">
    <citation type="journal article" date="2018" name="Genome Biol. Evol.">
        <title>Genomics and development of Lentinus tigrinus, a white-rot wood-decaying mushroom with dimorphic fruiting bodies.</title>
        <authorList>
            <person name="Wu B."/>
            <person name="Xu Z."/>
            <person name="Knudson A."/>
            <person name="Carlson A."/>
            <person name="Chen N."/>
            <person name="Kovaka S."/>
            <person name="LaButti K."/>
            <person name="Lipzen A."/>
            <person name="Pennachio C."/>
            <person name="Riley R."/>
            <person name="Schakwitz W."/>
            <person name="Umezawa K."/>
            <person name="Ohm R.A."/>
            <person name="Grigoriev I.V."/>
            <person name="Nagy L.G."/>
            <person name="Gibbons J."/>
            <person name="Hibbett D."/>
        </authorList>
    </citation>
    <scope>NUCLEOTIDE SEQUENCE [LARGE SCALE GENOMIC DNA]</scope>
    <source>
        <strain evidence="1">ALCF2SS1-6</strain>
    </source>
</reference>
<sequence>MRPGGEPCHLCPSGQTAVGQKKLSELLSERTPMAHEARLRISSFMSAPAKAVRGA</sequence>
<name>A0A5C2RP31_9APHY</name>
<evidence type="ECO:0000313" key="2">
    <source>
        <dbReference type="Proteomes" id="UP000313359"/>
    </source>
</evidence>
<evidence type="ECO:0000313" key="1">
    <source>
        <dbReference type="EMBL" id="RPD53084.1"/>
    </source>
</evidence>
<organism evidence="1 2">
    <name type="scientific">Lentinus tigrinus ALCF2SS1-6</name>
    <dbReference type="NCBI Taxonomy" id="1328759"/>
    <lineage>
        <taxon>Eukaryota</taxon>
        <taxon>Fungi</taxon>
        <taxon>Dikarya</taxon>
        <taxon>Basidiomycota</taxon>
        <taxon>Agaricomycotina</taxon>
        <taxon>Agaricomycetes</taxon>
        <taxon>Polyporales</taxon>
        <taxon>Polyporaceae</taxon>
        <taxon>Lentinus</taxon>
    </lineage>
</organism>
<accession>A0A5C2RP31</accession>